<dbReference type="EMBL" id="JAOYFB010000040">
    <property type="protein sequence ID" value="KAK4036696.1"/>
    <property type="molecule type" value="Genomic_DNA"/>
</dbReference>
<comment type="caution">
    <text evidence="1">The sequence shown here is derived from an EMBL/GenBank/DDBJ whole genome shotgun (WGS) entry which is preliminary data.</text>
</comment>
<gene>
    <name evidence="1" type="ORF">OUZ56_028738</name>
</gene>
<protein>
    <submittedName>
        <fullName evidence="1">Uncharacterized protein</fullName>
    </submittedName>
</protein>
<reference evidence="1 2" key="1">
    <citation type="journal article" date="2023" name="Nucleic Acids Res.">
        <title>The hologenome of Daphnia magna reveals possible DNA methylation and microbiome-mediated evolution of the host genome.</title>
        <authorList>
            <person name="Chaturvedi A."/>
            <person name="Li X."/>
            <person name="Dhandapani V."/>
            <person name="Marshall H."/>
            <person name="Kissane S."/>
            <person name="Cuenca-Cambronero M."/>
            <person name="Asole G."/>
            <person name="Calvet F."/>
            <person name="Ruiz-Romero M."/>
            <person name="Marangio P."/>
            <person name="Guigo R."/>
            <person name="Rago D."/>
            <person name="Mirbahai L."/>
            <person name="Eastwood N."/>
            <person name="Colbourne J.K."/>
            <person name="Zhou J."/>
            <person name="Mallon E."/>
            <person name="Orsini L."/>
        </authorList>
    </citation>
    <scope>NUCLEOTIDE SEQUENCE [LARGE SCALE GENOMIC DNA]</scope>
    <source>
        <strain evidence="1">LRV0_1</strain>
    </source>
</reference>
<sequence length="108" mass="12289">MAGLVWPCLAVDANNKRLICPTAEHRETLMHFSDECVTLRNNFIHPHLFQVFYSFPCHVFTLSAVVCVNRSLISFTLLPVNAEAGRILMIVCQWKIGLGLEKWGNVFQ</sequence>
<proteinExistence type="predicted"/>
<evidence type="ECO:0000313" key="1">
    <source>
        <dbReference type="EMBL" id="KAK4036696.1"/>
    </source>
</evidence>
<keyword evidence="2" id="KW-1185">Reference proteome</keyword>
<organism evidence="1 2">
    <name type="scientific">Daphnia magna</name>
    <dbReference type="NCBI Taxonomy" id="35525"/>
    <lineage>
        <taxon>Eukaryota</taxon>
        <taxon>Metazoa</taxon>
        <taxon>Ecdysozoa</taxon>
        <taxon>Arthropoda</taxon>
        <taxon>Crustacea</taxon>
        <taxon>Branchiopoda</taxon>
        <taxon>Diplostraca</taxon>
        <taxon>Cladocera</taxon>
        <taxon>Anomopoda</taxon>
        <taxon>Daphniidae</taxon>
        <taxon>Daphnia</taxon>
    </lineage>
</organism>
<dbReference type="Proteomes" id="UP001234178">
    <property type="component" value="Unassembled WGS sequence"/>
</dbReference>
<evidence type="ECO:0000313" key="2">
    <source>
        <dbReference type="Proteomes" id="UP001234178"/>
    </source>
</evidence>
<accession>A0ABR0B4S5</accession>
<name>A0ABR0B4S5_9CRUS</name>